<dbReference type="Pfam" id="PF09955">
    <property type="entry name" value="DUF2189"/>
    <property type="match status" value="1"/>
</dbReference>
<keyword evidence="1" id="KW-0812">Transmembrane</keyword>
<feature type="transmembrane region" description="Helical" evidence="1">
    <location>
        <begin position="228"/>
        <end position="256"/>
    </location>
</feature>
<dbReference type="RefSeq" id="WP_328987019.1">
    <property type="nucleotide sequence ID" value="NZ_CP121472.1"/>
</dbReference>
<evidence type="ECO:0000256" key="1">
    <source>
        <dbReference type="SAM" id="Phobius"/>
    </source>
</evidence>
<reference evidence="2 3" key="1">
    <citation type="journal article" date="2023" name="Microorganisms">
        <title>Thiorhodovibrio frisius and Trv. litoralis spp. nov., Two Novel Members from a Clade of Fastidious Purple Sulfur Bacteria That Exhibit Unique Red-Shifted Light-Harvesting Capabilities.</title>
        <authorList>
            <person name="Methner A."/>
            <person name="Kuzyk S.B."/>
            <person name="Petersen J."/>
            <person name="Bauer S."/>
            <person name="Brinkmann H."/>
            <person name="Sichau K."/>
            <person name="Wanner G."/>
            <person name="Wolf J."/>
            <person name="Neumann-Schaal M."/>
            <person name="Henke P."/>
            <person name="Tank M."/>
            <person name="Sproer C."/>
            <person name="Bunk B."/>
            <person name="Overmann J."/>
        </authorList>
    </citation>
    <scope>NUCLEOTIDE SEQUENCE [LARGE SCALE GENOMIC DNA]</scope>
    <source>
        <strain evidence="2 3">DSM 6702</strain>
    </source>
</reference>
<keyword evidence="1" id="KW-1133">Transmembrane helix</keyword>
<dbReference type="Proteomes" id="UP001432180">
    <property type="component" value="Chromosome"/>
</dbReference>
<keyword evidence="1" id="KW-0472">Membrane</keyword>
<evidence type="ECO:0000313" key="3">
    <source>
        <dbReference type="Proteomes" id="UP001432180"/>
    </source>
</evidence>
<protein>
    <submittedName>
        <fullName evidence="2">Integral membrane protein</fullName>
    </submittedName>
</protein>
<name>A0ABZ0S7H5_9GAMM</name>
<dbReference type="EMBL" id="CP121472">
    <property type="protein sequence ID" value="WPL16470.1"/>
    <property type="molecule type" value="Genomic_DNA"/>
</dbReference>
<sequence length="285" mass="31313">MSTYVLSTAHLPQRRFEIHHRAWRRPFQWLERGWQDLRAAPVISLLHGLVIGLLVAAVGRWLGASEPFFLVPFAFGGFLIIAPVLALSLLALAKQREHGPRVDGLGEDASKPPLSALALLSRNASSLGLFGLFLLLVFINWIMLSNLLFGGVFHELMPTYDQVRPLPVMFAESWPFALIFGGLALLLAALVFRASALALPLMVDHKIDPFNAAFASWRAVGENAATMALWALLLALLTGLGLLTFGLGFIVLMPWMANASWHGYRDILRLQSEDDGKQHGVSDAS</sequence>
<gene>
    <name evidence="2" type="ORF">Thiowin_01424</name>
</gene>
<organism evidence="2 3">
    <name type="scientific">Thiorhodovibrio winogradskyi</name>
    <dbReference type="NCBI Taxonomy" id="77007"/>
    <lineage>
        <taxon>Bacteria</taxon>
        <taxon>Pseudomonadati</taxon>
        <taxon>Pseudomonadota</taxon>
        <taxon>Gammaproteobacteria</taxon>
        <taxon>Chromatiales</taxon>
        <taxon>Chromatiaceae</taxon>
        <taxon>Thiorhodovibrio</taxon>
    </lineage>
</organism>
<feature type="transmembrane region" description="Helical" evidence="1">
    <location>
        <begin position="173"/>
        <end position="192"/>
    </location>
</feature>
<dbReference type="InterPro" id="IPR018692">
    <property type="entry name" value="DUF2189"/>
</dbReference>
<evidence type="ECO:0000313" key="2">
    <source>
        <dbReference type="EMBL" id="WPL16470.1"/>
    </source>
</evidence>
<proteinExistence type="predicted"/>
<feature type="transmembrane region" description="Helical" evidence="1">
    <location>
        <begin position="42"/>
        <end position="62"/>
    </location>
</feature>
<keyword evidence="3" id="KW-1185">Reference proteome</keyword>
<feature type="transmembrane region" description="Helical" evidence="1">
    <location>
        <begin position="127"/>
        <end position="153"/>
    </location>
</feature>
<feature type="transmembrane region" description="Helical" evidence="1">
    <location>
        <begin position="68"/>
        <end position="92"/>
    </location>
</feature>
<accession>A0ABZ0S7H5</accession>